<dbReference type="Pfam" id="PF15630">
    <property type="entry name" value="CENP-S"/>
    <property type="match status" value="1"/>
</dbReference>
<dbReference type="GO" id="GO:0003682">
    <property type="term" value="F:chromatin binding"/>
    <property type="evidence" value="ECO:0007669"/>
    <property type="project" value="TreeGrafter"/>
</dbReference>
<keyword evidence="3" id="KW-0238">DNA-binding</keyword>
<dbReference type="CDD" id="cd22919">
    <property type="entry name" value="HFD_CENP-S"/>
    <property type="match status" value="1"/>
</dbReference>
<proteinExistence type="inferred from homology"/>
<feature type="region of interest" description="Disordered" evidence="5">
    <location>
        <begin position="110"/>
        <end position="140"/>
    </location>
</feature>
<sequence>MTNKSAHVVDSVDDEKALQIQALQSAVWYTTGHITDAESLELGVIPSSHFIASLSTLVYSQINTLGEDIESFAKHRGGRVVNIDDVLLCTRRNEGLHDLMVEYAKQHTTASTSESKLKRKQKENIREAAKENVKSSASHI</sequence>
<feature type="compositionally biased region" description="Basic and acidic residues" evidence="5">
    <location>
        <begin position="122"/>
        <end position="133"/>
    </location>
</feature>
<evidence type="ECO:0000256" key="3">
    <source>
        <dbReference type="ARBA" id="ARBA00023125"/>
    </source>
</evidence>
<evidence type="ECO:0000256" key="5">
    <source>
        <dbReference type="SAM" id="MobiDB-lite"/>
    </source>
</evidence>
<dbReference type="InterPro" id="IPR009072">
    <property type="entry name" value="Histone-fold"/>
</dbReference>
<name>A0A899G5R7_9ASCO</name>
<dbReference type="EMBL" id="CP054544">
    <property type="protein sequence ID" value="QSL66638.1"/>
    <property type="molecule type" value="Genomic_DNA"/>
</dbReference>
<dbReference type="InterPro" id="IPR029003">
    <property type="entry name" value="CENP-S/Mhf1"/>
</dbReference>
<organism evidence="6 7">
    <name type="scientific">Pneumocystis wakefieldiae</name>
    <dbReference type="NCBI Taxonomy" id="38082"/>
    <lineage>
        <taxon>Eukaryota</taxon>
        <taxon>Fungi</taxon>
        <taxon>Dikarya</taxon>
        <taxon>Ascomycota</taxon>
        <taxon>Taphrinomycotina</taxon>
        <taxon>Pneumocystomycetes</taxon>
        <taxon>Pneumocystaceae</taxon>
        <taxon>Pneumocystis</taxon>
    </lineage>
</organism>
<dbReference type="GO" id="GO:0006281">
    <property type="term" value="P:DNA repair"/>
    <property type="evidence" value="ECO:0007669"/>
    <property type="project" value="UniProtKB-KW"/>
</dbReference>
<evidence type="ECO:0000256" key="2">
    <source>
        <dbReference type="ARBA" id="ARBA00022763"/>
    </source>
</evidence>
<keyword evidence="2" id="KW-0227">DNA damage</keyword>
<dbReference type="GO" id="GO:0046982">
    <property type="term" value="F:protein heterodimerization activity"/>
    <property type="evidence" value="ECO:0007669"/>
    <property type="project" value="InterPro"/>
</dbReference>
<dbReference type="OrthoDB" id="1872155at2759"/>
<gene>
    <name evidence="6" type="ORF">MERGE_001021</name>
</gene>
<dbReference type="Proteomes" id="UP000663699">
    <property type="component" value="Chromosome 13"/>
</dbReference>
<dbReference type="AlphaFoldDB" id="A0A899G5R7"/>
<dbReference type="PANTHER" id="PTHR22980">
    <property type="entry name" value="CORTISTATIN"/>
    <property type="match status" value="1"/>
</dbReference>
<evidence type="ECO:0000313" key="7">
    <source>
        <dbReference type="Proteomes" id="UP000663699"/>
    </source>
</evidence>
<reference evidence="6" key="1">
    <citation type="submission" date="2020-06" db="EMBL/GenBank/DDBJ databases">
        <title>Genomes of multiple members of Pneumocystis genus reveal paths to human pathogen Pneumocystis jirovecii.</title>
        <authorList>
            <person name="Cisse O.H."/>
            <person name="Ma L."/>
            <person name="Dekker J."/>
            <person name="Khil P."/>
            <person name="Jo J."/>
            <person name="Brenchley J."/>
            <person name="Blair R."/>
            <person name="Pahar B."/>
            <person name="Chabe M."/>
            <person name="Van Rompay K.A."/>
            <person name="Keesler R."/>
            <person name="Sukura A."/>
            <person name="Hirsch V."/>
            <person name="Kutty G."/>
            <person name="Liu Y."/>
            <person name="Peng L."/>
            <person name="Chen J."/>
            <person name="Song J."/>
            <person name="Weissenbacher-Lang C."/>
            <person name="Xu J."/>
            <person name="Upham N.S."/>
            <person name="Stajich J.E."/>
            <person name="Cuomo C.A."/>
            <person name="Cushion M.T."/>
            <person name="Kovacs J.A."/>
        </authorList>
    </citation>
    <scope>NUCLEOTIDE SEQUENCE</scope>
    <source>
        <strain evidence="6">2A</strain>
    </source>
</reference>
<dbReference type="Gene3D" id="1.10.20.10">
    <property type="entry name" value="Histone, subunit A"/>
    <property type="match status" value="1"/>
</dbReference>
<dbReference type="GO" id="GO:0000712">
    <property type="term" value="P:resolution of meiotic recombination intermediates"/>
    <property type="evidence" value="ECO:0007669"/>
    <property type="project" value="TreeGrafter"/>
</dbReference>
<accession>A0A899G5R7</accession>
<dbReference type="PANTHER" id="PTHR22980:SF0">
    <property type="entry name" value="CENTROMERE PROTEIN S"/>
    <property type="match status" value="1"/>
</dbReference>
<dbReference type="GO" id="GO:0071821">
    <property type="term" value="C:FANCM-MHF complex"/>
    <property type="evidence" value="ECO:0007669"/>
    <property type="project" value="InterPro"/>
</dbReference>
<evidence type="ECO:0000256" key="4">
    <source>
        <dbReference type="ARBA" id="ARBA00023204"/>
    </source>
</evidence>
<dbReference type="GO" id="GO:0031297">
    <property type="term" value="P:replication fork processing"/>
    <property type="evidence" value="ECO:0007669"/>
    <property type="project" value="TreeGrafter"/>
</dbReference>
<comment type="similarity">
    <text evidence="1">Belongs to the TAF9 family. CENP-S/MHF1 subfamily.</text>
</comment>
<keyword evidence="4" id="KW-0234">DNA repair</keyword>
<evidence type="ECO:0000313" key="6">
    <source>
        <dbReference type="EMBL" id="QSL66638.1"/>
    </source>
</evidence>
<dbReference type="GO" id="GO:0003677">
    <property type="term" value="F:DNA binding"/>
    <property type="evidence" value="ECO:0007669"/>
    <property type="project" value="UniProtKB-KW"/>
</dbReference>
<evidence type="ECO:0000256" key="1">
    <source>
        <dbReference type="ARBA" id="ARBA00006612"/>
    </source>
</evidence>
<keyword evidence="7" id="KW-1185">Reference proteome</keyword>
<protein>
    <submittedName>
        <fullName evidence="6">Uncharacterized protein</fullName>
    </submittedName>
</protein>